<dbReference type="SUPFAM" id="SSF53187">
    <property type="entry name" value="Zn-dependent exopeptidases"/>
    <property type="match status" value="1"/>
</dbReference>
<accession>A0A8S3YWB1</accession>
<dbReference type="PANTHER" id="PTHR10404">
    <property type="entry name" value="N-ACETYLATED-ALPHA-LINKED ACIDIC DIPEPTIDASE"/>
    <property type="match status" value="1"/>
</dbReference>
<dbReference type="GO" id="GO:0004180">
    <property type="term" value="F:carboxypeptidase activity"/>
    <property type="evidence" value="ECO:0007669"/>
    <property type="project" value="TreeGrafter"/>
</dbReference>
<feature type="domain" description="Peptidase M28" evidence="2">
    <location>
        <begin position="81"/>
        <end position="160"/>
    </location>
</feature>
<dbReference type="AlphaFoldDB" id="A0A8S3YWB1"/>
<dbReference type="Proteomes" id="UP000678393">
    <property type="component" value="Unassembled WGS sequence"/>
</dbReference>
<gene>
    <name evidence="3" type="ORF">CUNI_LOCUS4084</name>
</gene>
<evidence type="ECO:0000259" key="2">
    <source>
        <dbReference type="Pfam" id="PF04389"/>
    </source>
</evidence>
<protein>
    <recommendedName>
        <fullName evidence="2">Peptidase M28 domain-containing protein</fullName>
    </recommendedName>
</protein>
<dbReference type="FunFam" id="3.40.630.10:FF:000101">
    <property type="entry name" value="N-acetylated alpha-linked acidic dipeptidase like 1"/>
    <property type="match status" value="1"/>
</dbReference>
<feature type="non-terminal residue" evidence="3">
    <location>
        <position position="1"/>
    </location>
</feature>
<organism evidence="3 4">
    <name type="scientific">Candidula unifasciata</name>
    <dbReference type="NCBI Taxonomy" id="100452"/>
    <lineage>
        <taxon>Eukaryota</taxon>
        <taxon>Metazoa</taxon>
        <taxon>Spiralia</taxon>
        <taxon>Lophotrochozoa</taxon>
        <taxon>Mollusca</taxon>
        <taxon>Gastropoda</taxon>
        <taxon>Heterobranchia</taxon>
        <taxon>Euthyneura</taxon>
        <taxon>Panpulmonata</taxon>
        <taxon>Eupulmonata</taxon>
        <taxon>Stylommatophora</taxon>
        <taxon>Helicina</taxon>
        <taxon>Helicoidea</taxon>
        <taxon>Geomitridae</taxon>
        <taxon>Candidula</taxon>
    </lineage>
</organism>
<proteinExistence type="inferred from homology"/>
<dbReference type="OrthoDB" id="6126977at2759"/>
<dbReference type="InterPro" id="IPR039373">
    <property type="entry name" value="Peptidase_M28B"/>
</dbReference>
<dbReference type="InterPro" id="IPR007484">
    <property type="entry name" value="Peptidase_M28"/>
</dbReference>
<name>A0A8S3YWB1_9EUPU</name>
<dbReference type="Gene3D" id="3.50.30.30">
    <property type="match status" value="1"/>
</dbReference>
<comment type="similarity">
    <text evidence="1">Belongs to the peptidase M28 family. M28B subfamily.</text>
</comment>
<comment type="caution">
    <text evidence="3">The sequence shown here is derived from an EMBL/GenBank/DDBJ whole genome shotgun (WGS) entry which is preliminary data.</text>
</comment>
<dbReference type="Pfam" id="PF04389">
    <property type="entry name" value="Peptidase_M28"/>
    <property type="match status" value="1"/>
</dbReference>
<keyword evidence="4" id="KW-1185">Reference proteome</keyword>
<sequence>VGYRFTEENAEPPLPKIPCHPIGYGAAANILSRLGGMEIPPGSAMSGGLAITYRTGPEFLEPAMKIQLNVTTRNERAKVENVFGIIKGTVEPDRYILIGNHRDAWIYGAIDPSSATAVMMELARVIGDLVKSGTWKPRRSIVFCSWGAEEYGLVGSTEWVE</sequence>
<reference evidence="3" key="1">
    <citation type="submission" date="2021-04" db="EMBL/GenBank/DDBJ databases">
        <authorList>
            <consortium name="Molecular Ecology Group"/>
        </authorList>
    </citation>
    <scope>NUCLEOTIDE SEQUENCE</scope>
</reference>
<dbReference type="PANTHER" id="PTHR10404:SF46">
    <property type="entry name" value="VACUOLAR PROTEIN SORTING-ASSOCIATED PROTEIN 70"/>
    <property type="match status" value="1"/>
</dbReference>
<dbReference type="Gene3D" id="3.40.630.10">
    <property type="entry name" value="Zn peptidases"/>
    <property type="match status" value="1"/>
</dbReference>
<feature type="non-terminal residue" evidence="3">
    <location>
        <position position="161"/>
    </location>
</feature>
<evidence type="ECO:0000256" key="1">
    <source>
        <dbReference type="ARBA" id="ARBA00005634"/>
    </source>
</evidence>
<dbReference type="EMBL" id="CAJHNH020000564">
    <property type="protein sequence ID" value="CAG5118526.1"/>
    <property type="molecule type" value="Genomic_DNA"/>
</dbReference>
<evidence type="ECO:0000313" key="4">
    <source>
        <dbReference type="Proteomes" id="UP000678393"/>
    </source>
</evidence>
<evidence type="ECO:0000313" key="3">
    <source>
        <dbReference type="EMBL" id="CAG5118526.1"/>
    </source>
</evidence>